<dbReference type="PROSITE" id="PS50076">
    <property type="entry name" value="DNAJ_2"/>
    <property type="match status" value="1"/>
</dbReference>
<keyword evidence="4 7" id="KW-0812">Transmembrane</keyword>
<dbReference type="InterPro" id="IPR031728">
    <property type="entry name" value="GlcAase_C"/>
</dbReference>
<dbReference type="GO" id="GO:0016020">
    <property type="term" value="C:membrane"/>
    <property type="evidence" value="ECO:0007669"/>
    <property type="project" value="UniProtKB-SubCell"/>
</dbReference>
<organism evidence="10 11">
    <name type="scientific">Stemphylium lycopersici</name>
    <name type="common">Tomato gray leaf spot disease fungus</name>
    <name type="synonym">Thyrospora lycopersici</name>
    <dbReference type="NCBI Taxonomy" id="183478"/>
    <lineage>
        <taxon>Eukaryota</taxon>
        <taxon>Fungi</taxon>
        <taxon>Dikarya</taxon>
        <taxon>Ascomycota</taxon>
        <taxon>Pezizomycotina</taxon>
        <taxon>Dothideomycetes</taxon>
        <taxon>Pleosporomycetidae</taxon>
        <taxon>Pleosporales</taxon>
        <taxon>Pleosporineae</taxon>
        <taxon>Pleosporaceae</taxon>
        <taxon>Stemphylium</taxon>
    </lineage>
</organism>
<dbReference type="InterPro" id="IPR036259">
    <property type="entry name" value="MFS_trans_sf"/>
</dbReference>
<dbReference type="Gene3D" id="1.10.287.110">
    <property type="entry name" value="DnaJ domain"/>
    <property type="match status" value="1"/>
</dbReference>
<evidence type="ECO:0000256" key="4">
    <source>
        <dbReference type="ARBA" id="ARBA00022692"/>
    </source>
</evidence>
<sequence length="1459" mass="160672">MPPRIKESDSGVPTYWGQSGRMLQVLVTIVAVTDFLLFGYDQGVMSGIISAPAFIEAFPQVEGDSTYEGFVVSIYAVGCFLGACFIFAFGDKLGRRKSIFLGAFVMIIGVIIQIACVPPSGGATAQFIVGRCITGVGNGINTSTIPTYQAECCKAKNRGKVICVEGSMVAIGTLIAYWIDYGCLYGPDDFTWRFPIAFQCLFAIIVIIMMTSLPESPRWLLNHHREDEAATVLAGLNGVPRDDPEVMLQMQVIRDAVNASGGGGKVPTKALLTGGKTQHFRRTLLGASGQFMQQLSGCNAVIYYFPILCQDALGTDHNLALLLGGVNMIVYACFAATSFFFVERVGRRKLYLIGTVGQMMAMLLTFACLIDKEVSAPGAAVGLFVYIAFFGVTWLPLPWLYPAEINPLKTRQKANAFSTINNWLWNFFIVMITPVLIDNIGWGTYLFFAALNASFLPVIYFFYPETAGRSLEEIDLIFAKGFTEKISYVTAAKQLPKMDEAQIAEAVRQYDISDSDVEARSAGGSFKEKRHDEQMNEPVIGAAYSEPFRSPPMPLGFHLHARRPPSRRPQVTSPMSRLWHKQAAGWVQTVLYSIFIRAGDPKPQPGSPRFIKHRRNILIAVYAAYFVFTIYEVDFNLQRSSNAYSDLGVPLDVGESGLNSRFRRLTIKYHPDKIGPNVDRDIANNYYVHLKHARDIILDPAKRFAYDRFGPDIFAQCQSCLTIKDYTDSALATAGTTYGALLIGLIGANALGFLTDGAYWRYLGLLAVATFELRTALRPDHPALLSRYLNPLLASTNFRPAYLPFQVLAIIKKAAISLTQFLALLMPLYRIDPQHPSKPADDTEDTRHKQLDRLSALVAENNKDANRLLELESIPYRDNEKAKSELREALKKYMVQNVVHQEKEVRNAMGEVMMRKSIIDAGFMEYIAAVGRMSPDLAWVEDGAHTASLSIPKTAAGASIPHTNSFASFSFEPAFWVDFFGNASTPNNLTFKALDRIHEHGGHPVVRPGGITMDSMVFDPEGGDVVRTTSPEGGVWRTTVGPDFYKSWNNFPNQTKFISTLNFGNESLEISKGLAVASLTYQSDKVAYLELGNEPTNYEESRWNDSTEAYVKQWKDFTASIDAALDALNGSNLRQERWWASSATTDDSGLEVRPAALIPAGIDSEDQVGVYSIHSYAFSTCDPERAALAKIENILNHTELTRYCDEEIYPSARAALDAGNEWNIGEFNSVSCSGAPNVTDTFAQALWVVDSELIYATRNASAAHLHQGATLALQSDDQVNTPGANGSPGFSTYSMLYPRDSELRGPSRTLPSFLAQLFMAEAFASSETRVRALEPPAGVDGERFSAYAFYVGDELSKLALVNMKPYYANSTSDYRVEIDLSEVLHTAGDEAAAPRAKRMTAPYVDSGNSSMATWAGQSFPQGEAVGDMEIEFVGESGVVAVRGSEAVLVFFNECDVYGL</sequence>
<dbReference type="InterPro" id="IPR020846">
    <property type="entry name" value="MFS_dom"/>
</dbReference>
<dbReference type="SUPFAM" id="SSF51445">
    <property type="entry name" value="(Trans)glycosidases"/>
    <property type="match status" value="1"/>
</dbReference>
<dbReference type="Proteomes" id="UP000249619">
    <property type="component" value="Unassembled WGS sequence"/>
</dbReference>
<feature type="transmembrane region" description="Helical" evidence="7">
    <location>
        <begin position="376"/>
        <end position="400"/>
    </location>
</feature>
<feature type="transmembrane region" description="Helical" evidence="7">
    <location>
        <begin position="349"/>
        <end position="370"/>
    </location>
</feature>
<feature type="transmembrane region" description="Helical" evidence="7">
    <location>
        <begin position="21"/>
        <end position="40"/>
    </location>
</feature>
<dbReference type="GO" id="GO:0015793">
    <property type="term" value="P:glycerol transmembrane transport"/>
    <property type="evidence" value="ECO:0007669"/>
    <property type="project" value="TreeGrafter"/>
</dbReference>
<feature type="transmembrane region" description="Helical" evidence="7">
    <location>
        <begin position="70"/>
        <end position="89"/>
    </location>
</feature>
<evidence type="ECO:0000256" key="5">
    <source>
        <dbReference type="ARBA" id="ARBA00022989"/>
    </source>
</evidence>
<evidence type="ECO:0000256" key="6">
    <source>
        <dbReference type="ARBA" id="ARBA00023136"/>
    </source>
</evidence>
<evidence type="ECO:0000259" key="8">
    <source>
        <dbReference type="PROSITE" id="PS50076"/>
    </source>
</evidence>
<dbReference type="CDD" id="cd06257">
    <property type="entry name" value="DnaJ"/>
    <property type="match status" value="1"/>
</dbReference>
<evidence type="ECO:0000256" key="3">
    <source>
        <dbReference type="ARBA" id="ARBA00022448"/>
    </source>
</evidence>
<dbReference type="NCBIfam" id="TIGR00879">
    <property type="entry name" value="SP"/>
    <property type="match status" value="1"/>
</dbReference>
<evidence type="ECO:0000256" key="7">
    <source>
        <dbReference type="SAM" id="Phobius"/>
    </source>
</evidence>
<reference evidence="11" key="1">
    <citation type="submission" date="2018-05" db="EMBL/GenBank/DDBJ databases">
        <title>Draft genome sequence of Stemphylium lycopersici strain CIDEFI 213.</title>
        <authorList>
            <person name="Medina R."/>
            <person name="Franco M.E.E."/>
            <person name="Lucentini C.G."/>
            <person name="Saparrat M.C.N."/>
            <person name="Balatti P.A."/>
        </authorList>
    </citation>
    <scope>NUCLEOTIDE SEQUENCE [LARGE SCALE GENOMIC DNA]</scope>
    <source>
        <strain evidence="11">CIDEFI 213</strain>
    </source>
</reference>
<dbReference type="PROSITE" id="PS00216">
    <property type="entry name" value="SUGAR_TRANSPORT_1"/>
    <property type="match status" value="1"/>
</dbReference>
<dbReference type="PROSITE" id="PS50850">
    <property type="entry name" value="MFS"/>
    <property type="match status" value="1"/>
</dbReference>
<dbReference type="InterPro" id="IPR036869">
    <property type="entry name" value="J_dom_sf"/>
</dbReference>
<dbReference type="SUPFAM" id="SSF46565">
    <property type="entry name" value="Chaperone J-domain"/>
    <property type="match status" value="1"/>
</dbReference>
<feature type="transmembrane region" description="Helical" evidence="7">
    <location>
        <begin position="161"/>
        <end position="179"/>
    </location>
</feature>
<dbReference type="CDD" id="cd17356">
    <property type="entry name" value="MFS_HXT"/>
    <property type="match status" value="1"/>
</dbReference>
<dbReference type="Gene3D" id="3.20.20.80">
    <property type="entry name" value="Glycosidases"/>
    <property type="match status" value="1"/>
</dbReference>
<dbReference type="SUPFAM" id="SSF103473">
    <property type="entry name" value="MFS general substrate transporter"/>
    <property type="match status" value="1"/>
</dbReference>
<feature type="domain" description="Major facilitator superfamily (MFS) profile" evidence="9">
    <location>
        <begin position="27"/>
        <end position="467"/>
    </location>
</feature>
<dbReference type="Pfam" id="PF00226">
    <property type="entry name" value="DnaJ"/>
    <property type="match status" value="1"/>
</dbReference>
<dbReference type="InterPro" id="IPR005829">
    <property type="entry name" value="Sugar_transporter_CS"/>
</dbReference>
<protein>
    <submittedName>
        <fullName evidence="10">Sugar transporter STL1</fullName>
    </submittedName>
</protein>
<keyword evidence="11" id="KW-1185">Reference proteome</keyword>
<evidence type="ECO:0000256" key="2">
    <source>
        <dbReference type="ARBA" id="ARBA00010992"/>
    </source>
</evidence>
<feature type="transmembrane region" description="Helical" evidence="7">
    <location>
        <begin position="284"/>
        <end position="307"/>
    </location>
</feature>
<feature type="transmembrane region" description="Helical" evidence="7">
    <location>
        <begin position="617"/>
        <end position="633"/>
    </location>
</feature>
<proteinExistence type="inferred from homology"/>
<dbReference type="InterPro" id="IPR050360">
    <property type="entry name" value="MFS_Sugar_Transporters"/>
</dbReference>
<feature type="transmembrane region" description="Helical" evidence="7">
    <location>
        <begin position="191"/>
        <end position="213"/>
    </location>
</feature>
<dbReference type="PANTHER" id="PTHR48022">
    <property type="entry name" value="PLASTIDIC GLUCOSE TRANSPORTER 4"/>
    <property type="match status" value="1"/>
</dbReference>
<feature type="domain" description="J" evidence="8">
    <location>
        <begin position="642"/>
        <end position="710"/>
    </location>
</feature>
<dbReference type="Pfam" id="PF16862">
    <property type="entry name" value="Glyco_hydro_79C"/>
    <property type="match status" value="1"/>
</dbReference>
<dbReference type="InterPro" id="IPR017853">
    <property type="entry name" value="GH"/>
</dbReference>
<feature type="transmembrane region" description="Helical" evidence="7">
    <location>
        <begin position="98"/>
        <end position="115"/>
    </location>
</feature>
<dbReference type="EMBL" id="QGDH01000067">
    <property type="protein sequence ID" value="RAR10269.1"/>
    <property type="molecule type" value="Genomic_DNA"/>
</dbReference>
<keyword evidence="5 7" id="KW-1133">Transmembrane helix</keyword>
<dbReference type="PANTHER" id="PTHR48022:SF69">
    <property type="entry name" value="SUGAR TRANSPORTER"/>
    <property type="match status" value="1"/>
</dbReference>
<comment type="caution">
    <text evidence="10">The sequence shown here is derived from an EMBL/GenBank/DDBJ whole genome shotgun (WGS) entry which is preliminary data.</text>
</comment>
<accession>A0A364N2K1</accession>
<evidence type="ECO:0000313" key="10">
    <source>
        <dbReference type="EMBL" id="RAR10269.1"/>
    </source>
</evidence>
<dbReference type="GO" id="GO:0005351">
    <property type="term" value="F:carbohydrate:proton symporter activity"/>
    <property type="evidence" value="ECO:0007669"/>
    <property type="project" value="TreeGrafter"/>
</dbReference>
<dbReference type="Gene3D" id="1.20.1250.20">
    <property type="entry name" value="MFS general substrate transporter like domains"/>
    <property type="match status" value="1"/>
</dbReference>
<dbReference type="Pfam" id="PF00083">
    <property type="entry name" value="Sugar_tr"/>
    <property type="match status" value="1"/>
</dbReference>
<keyword evidence="10" id="KW-0762">Sugar transport</keyword>
<evidence type="ECO:0000259" key="9">
    <source>
        <dbReference type="PROSITE" id="PS50850"/>
    </source>
</evidence>
<keyword evidence="6 7" id="KW-0472">Membrane</keyword>
<feature type="transmembrane region" description="Helical" evidence="7">
    <location>
        <begin position="443"/>
        <end position="463"/>
    </location>
</feature>
<comment type="subcellular location">
    <subcellularLocation>
        <location evidence="1">Membrane</location>
        <topology evidence="1">Multi-pass membrane protein</topology>
    </subcellularLocation>
</comment>
<dbReference type="PROSITE" id="PS00217">
    <property type="entry name" value="SUGAR_TRANSPORT_2"/>
    <property type="match status" value="1"/>
</dbReference>
<dbReference type="OrthoDB" id="6133115at2759"/>
<keyword evidence="3" id="KW-0813">Transport</keyword>
<dbReference type="FunFam" id="1.20.1250.20:FF:000061">
    <property type="entry name" value="MFS sugar transporter"/>
    <property type="match status" value="1"/>
</dbReference>
<gene>
    <name evidence="10" type="ORF">DDE83_005134</name>
</gene>
<feature type="transmembrane region" description="Helical" evidence="7">
    <location>
        <begin position="319"/>
        <end position="342"/>
    </location>
</feature>
<evidence type="ECO:0000313" key="11">
    <source>
        <dbReference type="Proteomes" id="UP000249619"/>
    </source>
</evidence>
<feature type="transmembrane region" description="Helical" evidence="7">
    <location>
        <begin position="420"/>
        <end position="437"/>
    </location>
</feature>
<comment type="similarity">
    <text evidence="2">Belongs to the major facilitator superfamily. Sugar transporter (TC 2.A.1.1) family.</text>
</comment>
<dbReference type="PRINTS" id="PR00171">
    <property type="entry name" value="SUGRTRNSPORT"/>
</dbReference>
<dbReference type="InterPro" id="IPR003663">
    <property type="entry name" value="Sugar/inositol_transpt"/>
</dbReference>
<evidence type="ECO:0000256" key="1">
    <source>
        <dbReference type="ARBA" id="ARBA00004141"/>
    </source>
</evidence>
<dbReference type="InterPro" id="IPR001623">
    <property type="entry name" value="DnaJ_domain"/>
</dbReference>
<name>A0A364N2K1_STELY</name>
<dbReference type="InterPro" id="IPR005828">
    <property type="entry name" value="MFS_sugar_transport-like"/>
</dbReference>